<gene>
    <name evidence="2" type="ORF">AVEN_4776_1</name>
</gene>
<dbReference type="EMBL" id="BGPR01003722">
    <property type="protein sequence ID" value="GBM91654.1"/>
    <property type="molecule type" value="Genomic_DNA"/>
</dbReference>
<dbReference type="AlphaFoldDB" id="A0A4Y2JNZ1"/>
<feature type="compositionally biased region" description="Polar residues" evidence="1">
    <location>
        <begin position="69"/>
        <end position="86"/>
    </location>
</feature>
<comment type="caution">
    <text evidence="2">The sequence shown here is derived from an EMBL/GenBank/DDBJ whole genome shotgun (WGS) entry which is preliminary data.</text>
</comment>
<organism evidence="2 3">
    <name type="scientific">Araneus ventricosus</name>
    <name type="common">Orbweaver spider</name>
    <name type="synonym">Epeira ventricosa</name>
    <dbReference type="NCBI Taxonomy" id="182803"/>
    <lineage>
        <taxon>Eukaryota</taxon>
        <taxon>Metazoa</taxon>
        <taxon>Ecdysozoa</taxon>
        <taxon>Arthropoda</taxon>
        <taxon>Chelicerata</taxon>
        <taxon>Arachnida</taxon>
        <taxon>Araneae</taxon>
        <taxon>Araneomorphae</taxon>
        <taxon>Entelegynae</taxon>
        <taxon>Araneoidea</taxon>
        <taxon>Araneidae</taxon>
        <taxon>Araneus</taxon>
    </lineage>
</organism>
<sequence>MREDRSPHCQRNLELQMNGVLDFSLEWVGKKQCWDKWMEWATDELPALSGLLDEDKKKNSKGWHPEGLTTLQEPAGATTSSRYLKP</sequence>
<keyword evidence="3" id="KW-1185">Reference proteome</keyword>
<evidence type="ECO:0000313" key="2">
    <source>
        <dbReference type="EMBL" id="GBM91654.1"/>
    </source>
</evidence>
<dbReference type="Proteomes" id="UP000499080">
    <property type="component" value="Unassembled WGS sequence"/>
</dbReference>
<evidence type="ECO:0000256" key="1">
    <source>
        <dbReference type="SAM" id="MobiDB-lite"/>
    </source>
</evidence>
<evidence type="ECO:0000313" key="3">
    <source>
        <dbReference type="Proteomes" id="UP000499080"/>
    </source>
</evidence>
<reference evidence="2 3" key="1">
    <citation type="journal article" date="2019" name="Sci. Rep.">
        <title>Orb-weaving spider Araneus ventricosus genome elucidates the spidroin gene catalogue.</title>
        <authorList>
            <person name="Kono N."/>
            <person name="Nakamura H."/>
            <person name="Ohtoshi R."/>
            <person name="Moran D.A.P."/>
            <person name="Shinohara A."/>
            <person name="Yoshida Y."/>
            <person name="Fujiwara M."/>
            <person name="Mori M."/>
            <person name="Tomita M."/>
            <person name="Arakawa K."/>
        </authorList>
    </citation>
    <scope>NUCLEOTIDE SEQUENCE [LARGE SCALE GENOMIC DNA]</scope>
</reference>
<protein>
    <submittedName>
        <fullName evidence="2">Uncharacterized protein</fullName>
    </submittedName>
</protein>
<feature type="region of interest" description="Disordered" evidence="1">
    <location>
        <begin position="55"/>
        <end position="86"/>
    </location>
</feature>
<accession>A0A4Y2JNZ1</accession>
<name>A0A4Y2JNZ1_ARAVE</name>
<proteinExistence type="predicted"/>